<dbReference type="GO" id="GO:0009294">
    <property type="term" value="P:DNA-mediated transformation"/>
    <property type="evidence" value="ECO:0007669"/>
    <property type="project" value="InterPro"/>
</dbReference>
<dbReference type="SUPFAM" id="SSF102405">
    <property type="entry name" value="MCP/YpsA-like"/>
    <property type="match status" value="1"/>
</dbReference>
<dbReference type="InterPro" id="IPR057666">
    <property type="entry name" value="DrpA_SLOG"/>
</dbReference>
<name>A0A1H9R2G0_9MICO</name>
<keyword evidence="4" id="KW-1185">Reference proteome</keyword>
<dbReference type="AlphaFoldDB" id="A0A1H9R2G0"/>
<reference evidence="4" key="1">
    <citation type="submission" date="2016-10" db="EMBL/GenBank/DDBJ databases">
        <authorList>
            <person name="Varghese N."/>
            <person name="Submissions S."/>
        </authorList>
    </citation>
    <scope>NUCLEOTIDE SEQUENCE [LARGE SCALE GENOMIC DNA]</scope>
    <source>
        <strain evidence="4">CGMCC 1.6963</strain>
    </source>
</reference>
<dbReference type="PANTHER" id="PTHR43022">
    <property type="entry name" value="PROTEIN SMF"/>
    <property type="match status" value="1"/>
</dbReference>
<dbReference type="EMBL" id="FOHB01000001">
    <property type="protein sequence ID" value="SER66892.1"/>
    <property type="molecule type" value="Genomic_DNA"/>
</dbReference>
<dbReference type="STRING" id="587636.SAMN05216199_0837"/>
<dbReference type="InterPro" id="IPR003488">
    <property type="entry name" value="DprA"/>
</dbReference>
<dbReference type="Gene3D" id="3.40.50.450">
    <property type="match status" value="1"/>
</dbReference>
<dbReference type="NCBIfam" id="TIGR00732">
    <property type="entry name" value="dprA"/>
    <property type="match status" value="1"/>
</dbReference>
<accession>A0A1H9R2G0</accession>
<dbReference type="Proteomes" id="UP000199019">
    <property type="component" value="Unassembled WGS sequence"/>
</dbReference>
<evidence type="ECO:0000313" key="4">
    <source>
        <dbReference type="Proteomes" id="UP000199019"/>
    </source>
</evidence>
<organism evidence="3 4">
    <name type="scientific">Pedococcus cremeus</name>
    <dbReference type="NCBI Taxonomy" id="587636"/>
    <lineage>
        <taxon>Bacteria</taxon>
        <taxon>Bacillati</taxon>
        <taxon>Actinomycetota</taxon>
        <taxon>Actinomycetes</taxon>
        <taxon>Micrococcales</taxon>
        <taxon>Intrasporangiaceae</taxon>
        <taxon>Pedococcus</taxon>
    </lineage>
</organism>
<dbReference type="RefSeq" id="WP_091755575.1">
    <property type="nucleotide sequence ID" value="NZ_FOHB01000001.1"/>
</dbReference>
<evidence type="ECO:0000256" key="1">
    <source>
        <dbReference type="ARBA" id="ARBA00006525"/>
    </source>
</evidence>
<dbReference type="Pfam" id="PF02481">
    <property type="entry name" value="DNA_processg_A"/>
    <property type="match status" value="1"/>
</dbReference>
<feature type="domain" description="Smf/DprA SLOG" evidence="2">
    <location>
        <begin position="73"/>
        <end position="284"/>
    </location>
</feature>
<proteinExistence type="inferred from homology"/>
<dbReference type="PANTHER" id="PTHR43022:SF1">
    <property type="entry name" value="PROTEIN SMF"/>
    <property type="match status" value="1"/>
</dbReference>
<sequence length="366" mass="38847">MPRGEREARMAWSRISEPEDARALKLVREHGAEEALAAVLDGSAEGAARYLPRVETLDIEQDLRVVSRLRARVLVPGDDEWPDGVDDLEVPPHCLWVRGPEDLRGACERSAAVVGARSATPYGESTAGEIAAGLCERRFTVVSGAAFGIDGAAHRGALAVDGLTVAVLAGGVERPYPDAHRGLLERIVATGAVVSEVPPGCAPTRWRFLKRNRLIAAMTRGTVVVEAGLRSGSRSTAREATKLARVVAAVPGPVTSMVSAGCHELIRRGEAELVTDADEVAELLGYLGADLAPVKRGEVRPEDDLGEVEKVVWAALPVRSATGVASLAVHTALAEREVLGCLGRLQLKGLAAHDGEGWRRPPRRPA</sequence>
<gene>
    <name evidence="3" type="ORF">SAMN05216199_0837</name>
</gene>
<evidence type="ECO:0000313" key="3">
    <source>
        <dbReference type="EMBL" id="SER66892.1"/>
    </source>
</evidence>
<comment type="similarity">
    <text evidence="1">Belongs to the DprA/Smf family.</text>
</comment>
<evidence type="ECO:0000259" key="2">
    <source>
        <dbReference type="Pfam" id="PF02481"/>
    </source>
</evidence>
<protein>
    <submittedName>
        <fullName evidence="3">DNA processing protein</fullName>
    </submittedName>
</protein>
<dbReference type="OrthoDB" id="9785707at2"/>